<dbReference type="SUPFAM" id="SSF50985">
    <property type="entry name" value="RCC1/BLIP-II"/>
    <property type="match status" value="1"/>
</dbReference>
<name>A0AA36ID42_9DINO</name>
<proteinExistence type="predicted"/>
<dbReference type="InterPro" id="IPR009091">
    <property type="entry name" value="RCC1/BLIP-II"/>
</dbReference>
<keyword evidence="2" id="KW-1185">Reference proteome</keyword>
<dbReference type="Proteomes" id="UP001178507">
    <property type="component" value="Unassembled WGS sequence"/>
</dbReference>
<dbReference type="PANTHER" id="PTHR45982:SF1">
    <property type="entry name" value="REGULATOR OF CHROMOSOME CONDENSATION"/>
    <property type="match status" value="1"/>
</dbReference>
<gene>
    <name evidence="1" type="ORF">EVOR1521_LOCUS11383</name>
</gene>
<evidence type="ECO:0000313" key="1">
    <source>
        <dbReference type="EMBL" id="CAJ1384520.1"/>
    </source>
</evidence>
<accession>A0AA36ID42</accession>
<dbReference type="EMBL" id="CAUJNA010001119">
    <property type="protein sequence ID" value="CAJ1384520.1"/>
    <property type="molecule type" value="Genomic_DNA"/>
</dbReference>
<evidence type="ECO:0000313" key="2">
    <source>
        <dbReference type="Proteomes" id="UP001178507"/>
    </source>
</evidence>
<protein>
    <submittedName>
        <fullName evidence="1">Uncharacterized protein</fullName>
    </submittedName>
</protein>
<dbReference type="InterPro" id="IPR051553">
    <property type="entry name" value="Ran_GTPase-activating"/>
</dbReference>
<sequence length="1320" mass="144909">MSQVQDELKNVKQIKASSRAFAAVLADGSVVAWGDMSGGGDCSSVQHQLRHVKEIQASDRAFAAILEDGSVVTWGDKHFGGVSNRVQRLLKDVQEIQACHSAFAAILANRSVVTWGDKANGGDSRQVQDRLQNVQSIQPSYYSFAATLRDGSVVTWGDAAFGGYSEKVQDQLKAVREIRATYYAFAAILADGSVVTWGDPRYGGDCSNVQDQLINVQRIGASHGAFAAICQDGTVVTWGDRELYCDPEKDWSLPFTLEPGKSCGWCGSLDGQAYCGANGERWDYAPRGLAEAICGKVCAAHTECAGFQWTGNKCYYRKSTSCGRADWSVSDCWTKIDPDAMKVSFDRLSGAWCLKSKSKSFAPLCSSSVAAHPLELGAGLQEGVDYTPLEPMTTAFTGNGAVEVGRDQMDQSLLGQGQGAKSRAGSNGGLGNKKFKKLPKIPKAKFEMAKFEEAEFKPFEGERKELERRSVTETVLNWSPEPVSYAPHCLARESREKIIGAEPVEGEHYLSNQEKQKDVVGACYHALGVDSTGAAAVETWGEDGVPGKKNTDWQEPHVWSKANPSFPGLTADAVWDCSTRDINRGWKMANWERQTDMATDYFENAFEPAYKTICSSIVGVITLAGAIAAYAGTKNEVSDICESIGANAQGGALYALEVTQDYRNKRFIESDFADCNPLQNTMAKVYCDLACVEDAVKRGDQQILSSIGTMNHNILSEMKAFFDHYVSEIFVRLTHIEDKSSHETQQLKQAMDTYAKADIDAVNSNGKQIISAMNSQHSAINKNLGDAAKQIFDLNHEEHKIIAAKMDAHLDATTDAIDKLQESTVQGFSDAFSEFSDSLQDDSGSLLQDLHKLHTATRNASEDFSTWAKDSMHKMSGERLQQIHQSLQRLLSRIRSRKQANATLHDVWSLHQDAQGTLQDLLSFRSTKHSATNPAPRLDADMKKLLKAAELSIQSHHLSSERMGKRMRAMQSSTASSWSLEESLEMQLQWQLVQFDKVMLSVRQAAEDYLDAASEQVELVAHATELTNQYLSECSADYWELQLASQKAMSSGKKAAKQARVAVSHVTQQVGLLADVVVDGGLLRSIVEEAALKLSRERLDSAPQSSVPIVSLHKELSGVHTQLFRELARRMRPIMPRAWAALQLVQDLQMRQEMHGMARAGVKDAELMLSSWQRLDAEMQEVVRSARTPDSALGTVFKKHLEEALLTRAKAPEECEAAGWALWGNLTKDSKMSEVVLVKGMAQLLLESEGRNGTKFDLASETGAMVCSLQPQKLENTTLSRTRPLRAGEMVVCLNEMEPGCNAVLPNGKSALNAAVLWGV</sequence>
<organism evidence="1 2">
    <name type="scientific">Effrenium voratum</name>
    <dbReference type="NCBI Taxonomy" id="2562239"/>
    <lineage>
        <taxon>Eukaryota</taxon>
        <taxon>Sar</taxon>
        <taxon>Alveolata</taxon>
        <taxon>Dinophyceae</taxon>
        <taxon>Suessiales</taxon>
        <taxon>Symbiodiniaceae</taxon>
        <taxon>Effrenium</taxon>
    </lineage>
</organism>
<dbReference type="Gene3D" id="2.130.10.30">
    <property type="entry name" value="Regulator of chromosome condensation 1/beta-lactamase-inhibitor protein II"/>
    <property type="match status" value="1"/>
</dbReference>
<comment type="caution">
    <text evidence="1">The sequence shown here is derived from an EMBL/GenBank/DDBJ whole genome shotgun (WGS) entry which is preliminary data.</text>
</comment>
<dbReference type="PANTHER" id="PTHR45982">
    <property type="entry name" value="REGULATOR OF CHROMOSOME CONDENSATION"/>
    <property type="match status" value="1"/>
</dbReference>
<reference evidence="1" key="1">
    <citation type="submission" date="2023-08" db="EMBL/GenBank/DDBJ databases">
        <authorList>
            <person name="Chen Y."/>
            <person name="Shah S."/>
            <person name="Dougan E. K."/>
            <person name="Thang M."/>
            <person name="Chan C."/>
        </authorList>
    </citation>
    <scope>NUCLEOTIDE SEQUENCE</scope>
</reference>